<accession>A0A0V1GJC9</accession>
<protein>
    <submittedName>
        <fullName evidence="1">Uncharacterized protein</fullName>
    </submittedName>
</protein>
<reference evidence="1 2" key="1">
    <citation type="submission" date="2015-01" db="EMBL/GenBank/DDBJ databases">
        <title>Evolution of Trichinella species and genotypes.</title>
        <authorList>
            <person name="Korhonen P.K."/>
            <person name="Edoardo P."/>
            <person name="Giuseppe L.R."/>
            <person name="Gasser R.B."/>
        </authorList>
    </citation>
    <scope>NUCLEOTIDE SEQUENCE [LARGE SCALE GENOMIC DNA]</scope>
    <source>
        <strain evidence="1">ISS1029</strain>
    </source>
</reference>
<evidence type="ECO:0000313" key="2">
    <source>
        <dbReference type="Proteomes" id="UP000055024"/>
    </source>
</evidence>
<comment type="caution">
    <text evidence="1">The sequence shown here is derived from an EMBL/GenBank/DDBJ whole genome shotgun (WGS) entry which is preliminary data.</text>
</comment>
<name>A0A0V1GJC9_9BILA</name>
<gene>
    <name evidence="1" type="ORF">T11_17351</name>
</gene>
<organism evidence="1 2">
    <name type="scientific">Trichinella zimbabwensis</name>
    <dbReference type="NCBI Taxonomy" id="268475"/>
    <lineage>
        <taxon>Eukaryota</taxon>
        <taxon>Metazoa</taxon>
        <taxon>Ecdysozoa</taxon>
        <taxon>Nematoda</taxon>
        <taxon>Enoplea</taxon>
        <taxon>Dorylaimia</taxon>
        <taxon>Trichinellida</taxon>
        <taxon>Trichinellidae</taxon>
        <taxon>Trichinella</taxon>
    </lineage>
</organism>
<evidence type="ECO:0000313" key="1">
    <source>
        <dbReference type="EMBL" id="KRY98114.1"/>
    </source>
</evidence>
<keyword evidence="2" id="KW-1185">Reference proteome</keyword>
<dbReference type="AlphaFoldDB" id="A0A0V1GJC9"/>
<dbReference type="EMBL" id="JYDP01001575">
    <property type="protein sequence ID" value="KRY98114.1"/>
    <property type="molecule type" value="Genomic_DNA"/>
</dbReference>
<sequence length="36" mass="4017">MLLKVTSVKNKQGARNLVIELPLCHNSIGHFPNTNE</sequence>
<dbReference type="Proteomes" id="UP000055024">
    <property type="component" value="Unassembled WGS sequence"/>
</dbReference>
<proteinExistence type="predicted"/>